<dbReference type="GO" id="GO:0003700">
    <property type="term" value="F:DNA-binding transcription factor activity"/>
    <property type="evidence" value="ECO:0007669"/>
    <property type="project" value="InterPro"/>
</dbReference>
<feature type="domain" description="HTH araC/xylS-type" evidence="4">
    <location>
        <begin position="221"/>
        <end position="319"/>
    </location>
</feature>
<keyword evidence="1" id="KW-0805">Transcription regulation</keyword>
<evidence type="ECO:0000256" key="2">
    <source>
        <dbReference type="ARBA" id="ARBA00023125"/>
    </source>
</evidence>
<dbReference type="EMBL" id="NFKL01000032">
    <property type="protein sequence ID" value="OUP55069.1"/>
    <property type="molecule type" value="Genomic_DNA"/>
</dbReference>
<dbReference type="Proteomes" id="UP000195326">
    <property type="component" value="Unassembled WGS sequence"/>
</dbReference>
<keyword evidence="3" id="KW-0804">Transcription</keyword>
<sequence>MTHGSHYLGKLYNDLIINSPQTISMDIPSDMGRGRIAQTKIKHGVILSDWQMCYQSDMNVQGPVSKDYMQIIFCLNDGISWGIMDDRRSVTIQKNESCIYAGHGGTEYICYKKDSNFSFKSIKIPIPYFSHLLADYFDGQEVTAYEKKLLYGISKVPVTPIMEQILAETSQFTQYRGGLGYLYLDGKLLELLSIYLGEVLELDILMGKNISMSRTERTAIMEAKRIIDSQLAFAPSCEELSRMVHLSMTKLTRGFSSFYGMPIHQYVIEQRLAQAAQLLLEGDWNVSEVAAIVGYGKASNFAAAFKKRYGVAPKNYRGSRFDSAKNKV</sequence>
<dbReference type="PROSITE" id="PS00041">
    <property type="entry name" value="HTH_ARAC_FAMILY_1"/>
    <property type="match status" value="1"/>
</dbReference>
<dbReference type="InterPro" id="IPR020449">
    <property type="entry name" value="Tscrpt_reg_AraC-type_HTH"/>
</dbReference>
<comment type="caution">
    <text evidence="5">The sequence shown here is derived from an EMBL/GenBank/DDBJ whole genome shotgun (WGS) entry which is preliminary data.</text>
</comment>
<evidence type="ECO:0000256" key="3">
    <source>
        <dbReference type="ARBA" id="ARBA00023163"/>
    </source>
</evidence>
<keyword evidence="2" id="KW-0238">DNA-binding</keyword>
<dbReference type="PANTHER" id="PTHR47893:SF1">
    <property type="entry name" value="REGULATORY PROTEIN PCHR"/>
    <property type="match status" value="1"/>
</dbReference>
<dbReference type="GO" id="GO:0043565">
    <property type="term" value="F:sequence-specific DNA binding"/>
    <property type="evidence" value="ECO:0007669"/>
    <property type="project" value="InterPro"/>
</dbReference>
<reference evidence="6" key="1">
    <citation type="submission" date="2017-04" db="EMBL/GenBank/DDBJ databases">
        <title>Function of individual gut microbiota members based on whole genome sequencing of pure cultures obtained from chicken caecum.</title>
        <authorList>
            <person name="Medvecky M."/>
            <person name="Cejkova D."/>
            <person name="Polansky O."/>
            <person name="Karasova D."/>
            <person name="Kubasova T."/>
            <person name="Cizek A."/>
            <person name="Rychlik I."/>
        </authorList>
    </citation>
    <scope>NUCLEOTIDE SEQUENCE [LARGE SCALE GENOMIC DNA]</scope>
    <source>
        <strain evidence="6">An179</strain>
    </source>
</reference>
<dbReference type="PRINTS" id="PR00032">
    <property type="entry name" value="HTHARAC"/>
</dbReference>
<dbReference type="Pfam" id="PF12833">
    <property type="entry name" value="HTH_18"/>
    <property type="match status" value="1"/>
</dbReference>
<evidence type="ECO:0000256" key="1">
    <source>
        <dbReference type="ARBA" id="ARBA00023015"/>
    </source>
</evidence>
<proteinExistence type="predicted"/>
<evidence type="ECO:0000259" key="4">
    <source>
        <dbReference type="PROSITE" id="PS01124"/>
    </source>
</evidence>
<evidence type="ECO:0000313" key="5">
    <source>
        <dbReference type="EMBL" id="OUP55069.1"/>
    </source>
</evidence>
<protein>
    <submittedName>
        <fullName evidence="5">AraC family transcriptional regulator</fullName>
    </submittedName>
</protein>
<gene>
    <name evidence="5" type="ORF">B5F15_15510</name>
</gene>
<dbReference type="SUPFAM" id="SSF46689">
    <property type="entry name" value="Homeodomain-like"/>
    <property type="match status" value="1"/>
</dbReference>
<dbReference type="InterPro" id="IPR053142">
    <property type="entry name" value="PchR_regulatory_protein"/>
</dbReference>
<dbReference type="Gene3D" id="1.10.10.60">
    <property type="entry name" value="Homeodomain-like"/>
    <property type="match status" value="2"/>
</dbReference>
<name>A0A1Y4LHR5_9FIRM</name>
<evidence type="ECO:0000313" key="6">
    <source>
        <dbReference type="Proteomes" id="UP000195326"/>
    </source>
</evidence>
<dbReference type="InterPro" id="IPR018062">
    <property type="entry name" value="HTH_AraC-typ_CS"/>
</dbReference>
<organism evidence="5 6">
    <name type="scientific">Butyricicoccus pullicaecorum</name>
    <dbReference type="NCBI Taxonomy" id="501571"/>
    <lineage>
        <taxon>Bacteria</taxon>
        <taxon>Bacillati</taxon>
        <taxon>Bacillota</taxon>
        <taxon>Clostridia</taxon>
        <taxon>Eubacteriales</taxon>
        <taxon>Butyricicoccaceae</taxon>
        <taxon>Butyricicoccus</taxon>
    </lineage>
</organism>
<dbReference type="RefSeq" id="WP_087415953.1">
    <property type="nucleotide sequence ID" value="NZ_NFKL01000032.1"/>
</dbReference>
<dbReference type="InterPro" id="IPR009057">
    <property type="entry name" value="Homeodomain-like_sf"/>
</dbReference>
<dbReference type="AlphaFoldDB" id="A0A1Y4LHR5"/>
<dbReference type="SMART" id="SM00342">
    <property type="entry name" value="HTH_ARAC"/>
    <property type="match status" value="1"/>
</dbReference>
<dbReference type="InterPro" id="IPR018060">
    <property type="entry name" value="HTH_AraC"/>
</dbReference>
<dbReference type="PANTHER" id="PTHR47893">
    <property type="entry name" value="REGULATORY PROTEIN PCHR"/>
    <property type="match status" value="1"/>
</dbReference>
<accession>A0A1Y4LHR5</accession>
<dbReference type="PROSITE" id="PS01124">
    <property type="entry name" value="HTH_ARAC_FAMILY_2"/>
    <property type="match status" value="1"/>
</dbReference>